<dbReference type="Proteomes" id="UP000193685">
    <property type="component" value="Unassembled WGS sequence"/>
</dbReference>
<protein>
    <submittedName>
        <fullName evidence="2">Uncharacterized protein</fullName>
    </submittedName>
</protein>
<keyword evidence="1" id="KW-0732">Signal</keyword>
<keyword evidence="3" id="KW-1185">Reference proteome</keyword>
<gene>
    <name evidence="2" type="ORF">BCR37DRAFT_391501</name>
</gene>
<dbReference type="RefSeq" id="XP_040727223.1">
    <property type="nucleotide sequence ID" value="XM_040871018.1"/>
</dbReference>
<evidence type="ECO:0000313" key="2">
    <source>
        <dbReference type="EMBL" id="ORY85741.1"/>
    </source>
</evidence>
<evidence type="ECO:0000256" key="1">
    <source>
        <dbReference type="SAM" id="SignalP"/>
    </source>
</evidence>
<reference evidence="2 3" key="1">
    <citation type="submission" date="2016-07" db="EMBL/GenBank/DDBJ databases">
        <title>Pervasive Adenine N6-methylation of Active Genes in Fungi.</title>
        <authorList>
            <consortium name="DOE Joint Genome Institute"/>
            <person name="Mondo S.J."/>
            <person name="Dannebaum R.O."/>
            <person name="Kuo R.C."/>
            <person name="Labutti K."/>
            <person name="Haridas S."/>
            <person name="Kuo A."/>
            <person name="Salamov A."/>
            <person name="Ahrendt S.R."/>
            <person name="Lipzen A."/>
            <person name="Sullivan W."/>
            <person name="Andreopoulos W.B."/>
            <person name="Clum A."/>
            <person name="Lindquist E."/>
            <person name="Daum C."/>
            <person name="Ramamoorthy G.K."/>
            <person name="Gryganskyi A."/>
            <person name="Culley D."/>
            <person name="Magnuson J.K."/>
            <person name="James T.Y."/>
            <person name="O'Malley M.A."/>
            <person name="Stajich J.E."/>
            <person name="Spatafora J.W."/>
            <person name="Visel A."/>
            <person name="Grigoriev I.V."/>
        </authorList>
    </citation>
    <scope>NUCLEOTIDE SEQUENCE [LARGE SCALE GENOMIC DNA]</scope>
    <source>
        <strain evidence="2 3">12-1054</strain>
    </source>
</reference>
<proteinExistence type="predicted"/>
<feature type="signal peptide" evidence="1">
    <location>
        <begin position="1"/>
        <end position="20"/>
    </location>
</feature>
<sequence length="266" mass="29623">MLSKALLLAAGINLFARAAGQTCDGSTATPDVFSLQSSLDGSCVDDYADDGQLYTDKSTQTKANQFTLVRQVSGGFQLIDQTVKNGPKFCVGEQATSNQFQCSGDANPSNDQNMFGACNGLLTYKGSSDFYACGPGIFPTLTSYNYFTVQYPNCIPVKFSIVTYDQCFPAPPTSTSVHNYNDELATRDYLNHNDELSSRVNLDDNLNNEFSPRDYFEHNDNDELAPRDYINHNGELSFRVYLDDNFHDEFSSRNHLEHNHNDELTP</sequence>
<feature type="chain" id="PRO_5012982867" evidence="1">
    <location>
        <begin position="21"/>
        <end position="266"/>
    </location>
</feature>
<comment type="caution">
    <text evidence="2">The sequence shown here is derived from an EMBL/GenBank/DDBJ whole genome shotgun (WGS) entry which is preliminary data.</text>
</comment>
<name>A0A1Y2FP32_PROLT</name>
<dbReference type="AlphaFoldDB" id="A0A1Y2FP32"/>
<dbReference type="GeneID" id="63787617"/>
<dbReference type="EMBL" id="MCFI01000004">
    <property type="protein sequence ID" value="ORY85741.1"/>
    <property type="molecule type" value="Genomic_DNA"/>
</dbReference>
<organism evidence="2 3">
    <name type="scientific">Protomyces lactucae-debilis</name>
    <dbReference type="NCBI Taxonomy" id="2754530"/>
    <lineage>
        <taxon>Eukaryota</taxon>
        <taxon>Fungi</taxon>
        <taxon>Dikarya</taxon>
        <taxon>Ascomycota</taxon>
        <taxon>Taphrinomycotina</taxon>
        <taxon>Taphrinomycetes</taxon>
        <taxon>Taphrinales</taxon>
        <taxon>Protomycetaceae</taxon>
        <taxon>Protomyces</taxon>
    </lineage>
</organism>
<accession>A0A1Y2FP32</accession>
<evidence type="ECO:0000313" key="3">
    <source>
        <dbReference type="Proteomes" id="UP000193685"/>
    </source>
</evidence>